<dbReference type="GO" id="GO:0005634">
    <property type="term" value="C:nucleus"/>
    <property type="evidence" value="ECO:0007669"/>
    <property type="project" value="UniProtKB-SubCell"/>
</dbReference>
<accession>A0A9P3FYX8</accession>
<feature type="compositionally biased region" description="Pro residues" evidence="8">
    <location>
        <begin position="32"/>
        <end position="49"/>
    </location>
</feature>
<dbReference type="SUPFAM" id="SSF57667">
    <property type="entry name" value="beta-beta-alpha zinc fingers"/>
    <property type="match status" value="1"/>
</dbReference>
<evidence type="ECO:0000313" key="10">
    <source>
        <dbReference type="EMBL" id="GJE84720.1"/>
    </source>
</evidence>
<dbReference type="Pfam" id="PF00096">
    <property type="entry name" value="zf-C2H2"/>
    <property type="match status" value="2"/>
</dbReference>
<dbReference type="InterPro" id="IPR013087">
    <property type="entry name" value="Znf_C2H2_type"/>
</dbReference>
<evidence type="ECO:0000256" key="7">
    <source>
        <dbReference type="PROSITE-ProRule" id="PRU00042"/>
    </source>
</evidence>
<evidence type="ECO:0000256" key="3">
    <source>
        <dbReference type="ARBA" id="ARBA00022737"/>
    </source>
</evidence>
<dbReference type="Gene3D" id="3.30.160.60">
    <property type="entry name" value="Classic Zinc Finger"/>
    <property type="match status" value="2"/>
</dbReference>
<protein>
    <submittedName>
        <fullName evidence="10">C2H2-type zinc finger protein</fullName>
    </submittedName>
</protein>
<dbReference type="EMBL" id="BPQB01000001">
    <property type="protein sequence ID" value="GJE84720.1"/>
    <property type="molecule type" value="Genomic_DNA"/>
</dbReference>
<evidence type="ECO:0000256" key="6">
    <source>
        <dbReference type="ARBA" id="ARBA00023242"/>
    </source>
</evidence>
<dbReference type="PANTHER" id="PTHR24394">
    <property type="entry name" value="ZINC FINGER PROTEIN"/>
    <property type="match status" value="1"/>
</dbReference>
<dbReference type="GO" id="GO:0000981">
    <property type="term" value="F:DNA-binding transcription factor activity, RNA polymerase II-specific"/>
    <property type="evidence" value="ECO:0007669"/>
    <property type="project" value="TreeGrafter"/>
</dbReference>
<dbReference type="FunFam" id="3.30.160.60:FF:001182">
    <property type="entry name" value="Zinc finger, C2H2 type"/>
    <property type="match status" value="1"/>
</dbReference>
<evidence type="ECO:0000256" key="2">
    <source>
        <dbReference type="ARBA" id="ARBA00022723"/>
    </source>
</evidence>
<dbReference type="OrthoDB" id="6077919at2759"/>
<evidence type="ECO:0000259" key="9">
    <source>
        <dbReference type="PROSITE" id="PS50157"/>
    </source>
</evidence>
<dbReference type="Proteomes" id="UP000703269">
    <property type="component" value="Unassembled WGS sequence"/>
</dbReference>
<reference evidence="10 11" key="1">
    <citation type="submission" date="2021-08" db="EMBL/GenBank/DDBJ databases">
        <title>Draft Genome Sequence of Phanerochaete sordida strain YK-624.</title>
        <authorList>
            <person name="Mori T."/>
            <person name="Dohra H."/>
            <person name="Suzuki T."/>
            <person name="Kawagishi H."/>
            <person name="Hirai H."/>
        </authorList>
    </citation>
    <scope>NUCLEOTIDE SEQUENCE [LARGE SCALE GENOMIC DNA]</scope>
    <source>
        <strain evidence="10 11">YK-624</strain>
    </source>
</reference>
<organism evidence="10 11">
    <name type="scientific">Phanerochaete sordida</name>
    <dbReference type="NCBI Taxonomy" id="48140"/>
    <lineage>
        <taxon>Eukaryota</taxon>
        <taxon>Fungi</taxon>
        <taxon>Dikarya</taxon>
        <taxon>Basidiomycota</taxon>
        <taxon>Agaricomycotina</taxon>
        <taxon>Agaricomycetes</taxon>
        <taxon>Polyporales</taxon>
        <taxon>Phanerochaetaceae</taxon>
        <taxon>Phanerochaete</taxon>
    </lineage>
</organism>
<evidence type="ECO:0000256" key="4">
    <source>
        <dbReference type="ARBA" id="ARBA00022771"/>
    </source>
</evidence>
<dbReference type="SMART" id="SM00355">
    <property type="entry name" value="ZnF_C2H2"/>
    <property type="match status" value="2"/>
</dbReference>
<feature type="domain" description="C2H2-type" evidence="9">
    <location>
        <begin position="101"/>
        <end position="128"/>
    </location>
</feature>
<dbReference type="PANTHER" id="PTHR24394:SF29">
    <property type="entry name" value="MYONEURIN"/>
    <property type="match status" value="1"/>
</dbReference>
<dbReference type="PROSITE" id="PS50157">
    <property type="entry name" value="ZINC_FINGER_C2H2_2"/>
    <property type="match status" value="2"/>
</dbReference>
<name>A0A9P3FYX8_9APHY</name>
<keyword evidence="4 7" id="KW-0863">Zinc-finger</keyword>
<keyword evidence="11" id="KW-1185">Reference proteome</keyword>
<feature type="compositionally biased region" description="Basic and acidic residues" evidence="8">
    <location>
        <begin position="1"/>
        <end position="11"/>
    </location>
</feature>
<dbReference type="PROSITE" id="PS00028">
    <property type="entry name" value="ZINC_FINGER_C2H2_1"/>
    <property type="match status" value="2"/>
</dbReference>
<sequence length="155" mass="16949">MSDSQRSDSQRKLPGPRQLFPHLFRDDKAAAPAPPSPAPAPPAPSPIRPQSPLQAAPHGRRAPPLSSEGQAGSSLPPLKLRPAIWPSPVPGPLSPVDKKRYVCEVCEKRFERPSSLETHMNSHTGLRPHNCVVHGCPKSFSTKSNMQRHLRTHHA</sequence>
<evidence type="ECO:0000313" key="11">
    <source>
        <dbReference type="Proteomes" id="UP000703269"/>
    </source>
</evidence>
<dbReference type="GO" id="GO:0008270">
    <property type="term" value="F:zinc ion binding"/>
    <property type="evidence" value="ECO:0007669"/>
    <property type="project" value="UniProtKB-KW"/>
</dbReference>
<keyword evidence="3" id="KW-0677">Repeat</keyword>
<keyword evidence="2" id="KW-0479">Metal-binding</keyword>
<dbReference type="AlphaFoldDB" id="A0A9P3FYX8"/>
<evidence type="ECO:0000256" key="5">
    <source>
        <dbReference type="ARBA" id="ARBA00022833"/>
    </source>
</evidence>
<evidence type="ECO:0000256" key="8">
    <source>
        <dbReference type="SAM" id="MobiDB-lite"/>
    </source>
</evidence>
<keyword evidence="6" id="KW-0539">Nucleus</keyword>
<dbReference type="FunFam" id="3.30.160.60:FF:000446">
    <property type="entry name" value="Zinc finger protein"/>
    <property type="match status" value="1"/>
</dbReference>
<gene>
    <name evidence="10" type="ORF">PsYK624_007960</name>
</gene>
<keyword evidence="5" id="KW-0862">Zinc</keyword>
<dbReference type="InterPro" id="IPR036236">
    <property type="entry name" value="Znf_C2H2_sf"/>
</dbReference>
<comment type="caution">
    <text evidence="10">The sequence shown here is derived from an EMBL/GenBank/DDBJ whole genome shotgun (WGS) entry which is preliminary data.</text>
</comment>
<proteinExistence type="predicted"/>
<evidence type="ECO:0000256" key="1">
    <source>
        <dbReference type="ARBA" id="ARBA00004123"/>
    </source>
</evidence>
<feature type="region of interest" description="Disordered" evidence="8">
    <location>
        <begin position="1"/>
        <end position="81"/>
    </location>
</feature>
<comment type="subcellular location">
    <subcellularLocation>
        <location evidence="1">Nucleus</location>
    </subcellularLocation>
</comment>
<feature type="domain" description="C2H2-type" evidence="9">
    <location>
        <begin position="129"/>
        <end position="155"/>
    </location>
</feature>